<feature type="domain" description="Phage terminase large subunit N-terminal" evidence="1">
    <location>
        <begin position="24"/>
        <end position="217"/>
    </location>
</feature>
<sequence length="449" mass="51651">MIPTIKPTKKQHIAYQYLKDNNTKYLLFGGGAGGGKSWLGCEWLITNCYFYEGSKWFIGRNELSRLMKSSFETFKKVCKYHGIPESDWKLNGQYNFIEFKNGSRIDLLDLAYKPSDSEYERFGSLEYTGGWIEEAGEVEFKAFDVLKSRIGRHQNKELNVKSKLLLTCNPNDGWLFRVFYLPYKKGTLPNNYQFLQSLYSDNPYTAEEYEENLDEISDVKTRKRLKQGDWEYNDDSSLLFNREALNDVFTNTIDISATKYLIVDVAGDGEDNIVFSYWKGLKEYKRTKHPELNSSSVREKIRQVAAEEQIPFSNIIVDAIGVGEHLPNDPLLNGIVGFKSSYAAIRTDINPTQLPYVHTTSVAPKLTTDYSNLRTQCVFLLATKVNNHEIASDCDENQKDLIVQELSQYKEITKDGGKRKVTSKEDIKEAIGRSPDDSDTWVMRMYFVI</sequence>
<reference evidence="2" key="1">
    <citation type="submission" date="2020-04" db="EMBL/GenBank/DDBJ databases">
        <authorList>
            <person name="Zhang T."/>
        </authorList>
    </citation>
    <scope>NUCLEOTIDE SEQUENCE</scope>
    <source>
        <strain evidence="2">HKST-UBA79</strain>
    </source>
</reference>
<comment type="caution">
    <text evidence="2">The sequence shown here is derived from an EMBL/GenBank/DDBJ whole genome shotgun (WGS) entry which is preliminary data.</text>
</comment>
<organism evidence="2 3">
    <name type="scientific">candidate division WWE3 bacterium</name>
    <dbReference type="NCBI Taxonomy" id="2053526"/>
    <lineage>
        <taxon>Bacteria</taxon>
        <taxon>Katanobacteria</taxon>
    </lineage>
</organism>
<dbReference type="Pfam" id="PF04466">
    <property type="entry name" value="Terminase_3"/>
    <property type="match status" value="1"/>
</dbReference>
<reference evidence="2" key="2">
    <citation type="journal article" date="2021" name="Microbiome">
        <title>Successional dynamics and alternative stable states in a saline activated sludge microbial community over 9 years.</title>
        <authorList>
            <person name="Wang Y."/>
            <person name="Ye J."/>
            <person name="Ju F."/>
            <person name="Liu L."/>
            <person name="Boyd J.A."/>
            <person name="Deng Y."/>
            <person name="Parks D.H."/>
            <person name="Jiang X."/>
            <person name="Yin X."/>
            <person name="Woodcroft B.J."/>
            <person name="Tyson G.W."/>
            <person name="Hugenholtz P."/>
            <person name="Polz M.F."/>
            <person name="Zhang T."/>
        </authorList>
    </citation>
    <scope>NUCLEOTIDE SEQUENCE</scope>
    <source>
        <strain evidence="2">HKST-UBA79</strain>
    </source>
</reference>
<name>A0A955EC11_UNCKA</name>
<dbReference type="InterPro" id="IPR035412">
    <property type="entry name" value="Terminase_L_N"/>
</dbReference>
<dbReference type="Gene3D" id="3.30.420.240">
    <property type="match status" value="1"/>
</dbReference>
<dbReference type="InterPro" id="IPR027417">
    <property type="entry name" value="P-loop_NTPase"/>
</dbReference>
<evidence type="ECO:0000313" key="3">
    <source>
        <dbReference type="Proteomes" id="UP000740557"/>
    </source>
</evidence>
<gene>
    <name evidence="2" type="ORF">KC980_04175</name>
</gene>
<dbReference type="AlphaFoldDB" id="A0A955EC11"/>
<evidence type="ECO:0000313" key="2">
    <source>
        <dbReference type="EMBL" id="MCA9308684.1"/>
    </source>
</evidence>
<proteinExistence type="predicted"/>
<dbReference type="Proteomes" id="UP000740557">
    <property type="component" value="Unassembled WGS sequence"/>
</dbReference>
<feature type="non-terminal residue" evidence="2">
    <location>
        <position position="449"/>
    </location>
</feature>
<evidence type="ECO:0000259" key="1">
    <source>
        <dbReference type="Pfam" id="PF04466"/>
    </source>
</evidence>
<accession>A0A955EC11</accession>
<dbReference type="Gene3D" id="3.40.50.300">
    <property type="entry name" value="P-loop containing nucleotide triphosphate hydrolases"/>
    <property type="match status" value="1"/>
</dbReference>
<dbReference type="EMBL" id="JAGQNX010000134">
    <property type="protein sequence ID" value="MCA9308684.1"/>
    <property type="molecule type" value="Genomic_DNA"/>
</dbReference>
<protein>
    <submittedName>
        <fullName evidence="2">Phage terminase large subunit</fullName>
    </submittedName>
</protein>